<feature type="transmembrane region" description="Helical" evidence="1">
    <location>
        <begin position="158"/>
        <end position="178"/>
    </location>
</feature>
<feature type="transmembrane region" description="Helical" evidence="1">
    <location>
        <begin position="123"/>
        <end position="146"/>
    </location>
</feature>
<reference evidence="2 3" key="1">
    <citation type="submission" date="2020-08" db="EMBL/GenBank/DDBJ databases">
        <title>Genomic Encyclopedia of Type Strains, Phase IV (KMG-IV): sequencing the most valuable type-strain genomes for metagenomic binning, comparative biology and taxonomic classification.</title>
        <authorList>
            <person name="Goeker M."/>
        </authorList>
    </citation>
    <scope>NUCLEOTIDE SEQUENCE [LARGE SCALE GENOMIC DNA]</scope>
    <source>
        <strain evidence="2 3">DSM 102189</strain>
    </source>
</reference>
<evidence type="ECO:0000313" key="2">
    <source>
        <dbReference type="EMBL" id="MBB6227526.1"/>
    </source>
</evidence>
<organism evidence="2 3">
    <name type="scientific">Polymorphobacter multimanifer</name>
    <dbReference type="NCBI Taxonomy" id="1070431"/>
    <lineage>
        <taxon>Bacteria</taxon>
        <taxon>Pseudomonadati</taxon>
        <taxon>Pseudomonadota</taxon>
        <taxon>Alphaproteobacteria</taxon>
        <taxon>Sphingomonadales</taxon>
        <taxon>Sphingosinicellaceae</taxon>
        <taxon>Polymorphobacter</taxon>
    </lineage>
</organism>
<evidence type="ECO:0000313" key="3">
    <source>
        <dbReference type="Proteomes" id="UP000538147"/>
    </source>
</evidence>
<dbReference type="RefSeq" id="WP_184198272.1">
    <property type="nucleotide sequence ID" value="NZ_BMOX01000170.1"/>
</dbReference>
<feature type="transmembrane region" description="Helical" evidence="1">
    <location>
        <begin position="88"/>
        <end position="111"/>
    </location>
</feature>
<evidence type="ECO:0000256" key="1">
    <source>
        <dbReference type="SAM" id="Phobius"/>
    </source>
</evidence>
<dbReference type="Proteomes" id="UP000538147">
    <property type="component" value="Unassembled WGS sequence"/>
</dbReference>
<feature type="transmembrane region" description="Helical" evidence="1">
    <location>
        <begin position="58"/>
        <end position="76"/>
    </location>
</feature>
<name>A0A841L5J1_9SPHN</name>
<keyword evidence="1" id="KW-0472">Membrane</keyword>
<feature type="transmembrane region" description="Helical" evidence="1">
    <location>
        <begin position="12"/>
        <end position="35"/>
    </location>
</feature>
<proteinExistence type="predicted"/>
<keyword evidence="1" id="KW-0812">Transmembrane</keyword>
<dbReference type="InterPro" id="IPR018719">
    <property type="entry name" value="DUF2243_membrane"/>
</dbReference>
<dbReference type="Pfam" id="PF10002">
    <property type="entry name" value="DUF2243"/>
    <property type="match status" value="1"/>
</dbReference>
<keyword evidence="3" id="KW-1185">Reference proteome</keyword>
<gene>
    <name evidence="2" type="ORF">FHS79_001695</name>
</gene>
<keyword evidence="1" id="KW-1133">Transmembrane helix</keyword>
<sequence>MQKPSPTQPSSTRASIIVGIGLGGFFDGILLHQILQWHHLLSLVPGVDSLRLQALWDGWFHALMYIITAVGLIGLWRSRAALPPARHLGGGLLIGVGAWHVLDSIASHWVLGIHRIRVDSPNPLVWDLVWFVVFGLVPLAIGWLLMRGRPMPGPGRRNATTAVVLLAAFATGAAAWSLRPAEDQRFTTIVFRPDVTPGQVIDVLAATDARLVWTDPAMGVVVVAMAPDRRWSLYPRGALLVSGSGVPTGCFGWTRA</sequence>
<accession>A0A841L5J1</accession>
<protein>
    <submittedName>
        <fullName evidence="2">Putative membrane protein</fullName>
    </submittedName>
</protein>
<dbReference type="AlphaFoldDB" id="A0A841L5J1"/>
<comment type="caution">
    <text evidence="2">The sequence shown here is derived from an EMBL/GenBank/DDBJ whole genome shotgun (WGS) entry which is preliminary data.</text>
</comment>
<dbReference type="EMBL" id="JACIIV010000011">
    <property type="protein sequence ID" value="MBB6227526.1"/>
    <property type="molecule type" value="Genomic_DNA"/>
</dbReference>